<protein>
    <submittedName>
        <fullName evidence="1">Uncharacterized protein</fullName>
    </submittedName>
</protein>
<organism evidence="1 2">
    <name type="scientific">Cohnella thailandensis</name>
    <dbReference type="NCBI Taxonomy" id="557557"/>
    <lineage>
        <taxon>Bacteria</taxon>
        <taxon>Bacillati</taxon>
        <taxon>Bacillota</taxon>
        <taxon>Bacilli</taxon>
        <taxon>Bacillales</taxon>
        <taxon>Paenibacillaceae</taxon>
        <taxon>Cohnella</taxon>
    </lineage>
</organism>
<gene>
    <name evidence="1" type="ORF">H7B67_11685</name>
</gene>
<evidence type="ECO:0000313" key="2">
    <source>
        <dbReference type="Proteomes" id="UP000535838"/>
    </source>
</evidence>
<dbReference type="EMBL" id="JACJVQ010000008">
    <property type="protein sequence ID" value="MBB6634770.1"/>
    <property type="molecule type" value="Genomic_DNA"/>
</dbReference>
<dbReference type="AlphaFoldDB" id="A0A841SY48"/>
<dbReference type="Proteomes" id="UP000535838">
    <property type="component" value="Unassembled WGS sequence"/>
</dbReference>
<keyword evidence="2" id="KW-1185">Reference proteome</keyword>
<accession>A0A841SY48</accession>
<proteinExistence type="predicted"/>
<evidence type="ECO:0000313" key="1">
    <source>
        <dbReference type="EMBL" id="MBB6634770.1"/>
    </source>
</evidence>
<comment type="caution">
    <text evidence="1">The sequence shown here is derived from an EMBL/GenBank/DDBJ whole genome shotgun (WGS) entry which is preliminary data.</text>
</comment>
<dbReference type="RefSeq" id="WP_185120008.1">
    <property type="nucleotide sequence ID" value="NZ_JACJVQ010000008.1"/>
</dbReference>
<sequence>MNEKMIDAFIEEQKKQATGRRLEMLNGDISGTKKLLGLLWPILKSFKGIILEYEMVSNTGVRMYVDIFYEPLGICFEAEGYVVHEEKLTRERFSFERMRIRTIGNRKYTFYPFSWDEMDKRPEACRRDIYELLGSMGSVSGSRLNELPVYEREVLRFAVVRFEPFGMQEVRQLLQLGQDASRVVVRSLKAKGYIRSVGGSDLRCHTFEITAEGRELFLSK</sequence>
<reference evidence="1 2" key="1">
    <citation type="submission" date="2020-08" db="EMBL/GenBank/DDBJ databases">
        <title>Cohnella phylogeny.</title>
        <authorList>
            <person name="Dunlap C."/>
        </authorList>
    </citation>
    <scope>NUCLEOTIDE SEQUENCE [LARGE SCALE GENOMIC DNA]</scope>
    <source>
        <strain evidence="1 2">DSM 25241</strain>
    </source>
</reference>
<name>A0A841SY48_9BACL</name>